<name>A0A183DA97_9BILA</name>
<evidence type="ECO:0000313" key="2">
    <source>
        <dbReference type="Proteomes" id="UP000271098"/>
    </source>
</evidence>
<dbReference type="Proteomes" id="UP000271098">
    <property type="component" value="Unassembled WGS sequence"/>
</dbReference>
<protein>
    <submittedName>
        <fullName evidence="3">VWFA domain-containing protein</fullName>
    </submittedName>
</protein>
<reference evidence="1 2" key="2">
    <citation type="submission" date="2018-11" db="EMBL/GenBank/DDBJ databases">
        <authorList>
            <consortium name="Pathogen Informatics"/>
        </authorList>
    </citation>
    <scope>NUCLEOTIDE SEQUENCE [LARGE SCALE GENOMIC DNA]</scope>
</reference>
<keyword evidence="2" id="KW-1185">Reference proteome</keyword>
<dbReference type="Gene3D" id="3.40.50.410">
    <property type="entry name" value="von Willebrand factor, type A domain"/>
    <property type="match status" value="1"/>
</dbReference>
<gene>
    <name evidence="1" type="ORF">GPUH_LOCUS5640</name>
</gene>
<proteinExistence type="predicted"/>
<dbReference type="InterPro" id="IPR036465">
    <property type="entry name" value="vWFA_dom_sf"/>
</dbReference>
<evidence type="ECO:0000313" key="1">
    <source>
        <dbReference type="EMBL" id="VDK51575.1"/>
    </source>
</evidence>
<dbReference type="EMBL" id="UYRT01012226">
    <property type="protein sequence ID" value="VDK51575.1"/>
    <property type="molecule type" value="Genomic_DNA"/>
</dbReference>
<evidence type="ECO:0000313" key="3">
    <source>
        <dbReference type="WBParaSite" id="GPUH_0000564601-mRNA-1"/>
    </source>
</evidence>
<dbReference type="AlphaFoldDB" id="A0A183DA97"/>
<sequence>MNSEQLGGMAIILKGLSAAKEQFQLHGRQYVRRILLLITSGVNRGNAVHAAEDLRERLDVDFFVLAVNSTREARMTLNRLVGDQFIQERVIFIPGANKLQGSELVKVGKALCGHTEIAAATIRPPPELATHRTTKREVGLDDRIHRHVLFDKLLFSSSLGLLKRQTIGVTIRH</sequence>
<reference evidence="3" key="1">
    <citation type="submission" date="2016-06" db="UniProtKB">
        <authorList>
            <consortium name="WormBaseParasite"/>
        </authorList>
    </citation>
    <scope>IDENTIFICATION</scope>
</reference>
<dbReference type="WBParaSite" id="GPUH_0000564601-mRNA-1">
    <property type="protein sequence ID" value="GPUH_0000564601-mRNA-1"/>
    <property type="gene ID" value="GPUH_0000564601"/>
</dbReference>
<organism evidence="3">
    <name type="scientific">Gongylonema pulchrum</name>
    <dbReference type="NCBI Taxonomy" id="637853"/>
    <lineage>
        <taxon>Eukaryota</taxon>
        <taxon>Metazoa</taxon>
        <taxon>Ecdysozoa</taxon>
        <taxon>Nematoda</taxon>
        <taxon>Chromadorea</taxon>
        <taxon>Rhabditida</taxon>
        <taxon>Spirurina</taxon>
        <taxon>Spiruromorpha</taxon>
        <taxon>Spiruroidea</taxon>
        <taxon>Gongylonematidae</taxon>
        <taxon>Gongylonema</taxon>
    </lineage>
</organism>
<dbReference type="SUPFAM" id="SSF53300">
    <property type="entry name" value="vWA-like"/>
    <property type="match status" value="1"/>
</dbReference>
<accession>A0A183DA97</accession>
<dbReference type="OrthoDB" id="10045365at2759"/>